<comment type="caution">
    <text evidence="2">The sequence shown here is derived from an EMBL/GenBank/DDBJ whole genome shotgun (WGS) entry which is preliminary data.</text>
</comment>
<sequence length="330" mass="36116">MDVAKYIALFLLKNKYCHLQALGNLEIRKSSSVNNGRDLTGRMFIARLEQVGSIDDQLPLFIAVQEKISVSRASALVADFVTYSKSQLQSGATITIPGIGKYTMKNGKMHFELDSYFSLPEQNIPLSFFNSGAPILTADADQAATSDTETPKDTVETFQQYNNYNAPPKINWNAIGFWGLAVLILLSIVAGVLKYTVFKDDVPSTVMVAANDIHVDSSSLLSPAMIDSNMHASDSVQTADSAKTPDSAQAVAPAATPGSYRFILKKYHSLPQAEKKSKQLLSYGYPVSVISVNDTLHYVVEELKVSAADTTKLKDSFTRWLNPSGVEIMR</sequence>
<evidence type="ECO:0000313" key="3">
    <source>
        <dbReference type="Proteomes" id="UP001501410"/>
    </source>
</evidence>
<keyword evidence="1" id="KW-0472">Membrane</keyword>
<proteinExistence type="predicted"/>
<protein>
    <recommendedName>
        <fullName evidence="4">CCDC81-like prokaryotic HU domain-containing protein</fullName>
    </recommendedName>
</protein>
<accession>A0ABP8MCA3</accession>
<dbReference type="EMBL" id="BAABEZ010000001">
    <property type="protein sequence ID" value="GAA4448288.1"/>
    <property type="molecule type" value="Genomic_DNA"/>
</dbReference>
<gene>
    <name evidence="2" type="ORF">GCM10023092_00570</name>
</gene>
<dbReference type="RefSeq" id="WP_344821505.1">
    <property type="nucleotide sequence ID" value="NZ_BAABEZ010000001.1"/>
</dbReference>
<name>A0ABP8MCA3_9BACT</name>
<evidence type="ECO:0008006" key="4">
    <source>
        <dbReference type="Google" id="ProtNLM"/>
    </source>
</evidence>
<organism evidence="2 3">
    <name type="scientific">Rurimicrobium arvi</name>
    <dbReference type="NCBI Taxonomy" id="2049916"/>
    <lineage>
        <taxon>Bacteria</taxon>
        <taxon>Pseudomonadati</taxon>
        <taxon>Bacteroidota</taxon>
        <taxon>Chitinophagia</taxon>
        <taxon>Chitinophagales</taxon>
        <taxon>Chitinophagaceae</taxon>
        <taxon>Rurimicrobium</taxon>
    </lineage>
</organism>
<feature type="transmembrane region" description="Helical" evidence="1">
    <location>
        <begin position="175"/>
        <end position="197"/>
    </location>
</feature>
<keyword evidence="1" id="KW-0812">Transmembrane</keyword>
<dbReference type="Proteomes" id="UP001501410">
    <property type="component" value="Unassembled WGS sequence"/>
</dbReference>
<reference evidence="3" key="1">
    <citation type="journal article" date="2019" name="Int. J. Syst. Evol. Microbiol.">
        <title>The Global Catalogue of Microorganisms (GCM) 10K type strain sequencing project: providing services to taxonomists for standard genome sequencing and annotation.</title>
        <authorList>
            <consortium name="The Broad Institute Genomics Platform"/>
            <consortium name="The Broad Institute Genome Sequencing Center for Infectious Disease"/>
            <person name="Wu L."/>
            <person name="Ma J."/>
        </authorList>
    </citation>
    <scope>NUCLEOTIDE SEQUENCE [LARGE SCALE GENOMIC DNA]</scope>
    <source>
        <strain evidence="3">JCM 31921</strain>
    </source>
</reference>
<evidence type="ECO:0000313" key="2">
    <source>
        <dbReference type="EMBL" id="GAA4448288.1"/>
    </source>
</evidence>
<keyword evidence="3" id="KW-1185">Reference proteome</keyword>
<evidence type="ECO:0000256" key="1">
    <source>
        <dbReference type="SAM" id="Phobius"/>
    </source>
</evidence>
<keyword evidence="1" id="KW-1133">Transmembrane helix</keyword>